<organism evidence="1 2">
    <name type="scientific">Colocasia esculenta</name>
    <name type="common">Wild taro</name>
    <name type="synonym">Arum esculentum</name>
    <dbReference type="NCBI Taxonomy" id="4460"/>
    <lineage>
        <taxon>Eukaryota</taxon>
        <taxon>Viridiplantae</taxon>
        <taxon>Streptophyta</taxon>
        <taxon>Embryophyta</taxon>
        <taxon>Tracheophyta</taxon>
        <taxon>Spermatophyta</taxon>
        <taxon>Magnoliopsida</taxon>
        <taxon>Liliopsida</taxon>
        <taxon>Araceae</taxon>
        <taxon>Aroideae</taxon>
        <taxon>Colocasieae</taxon>
        <taxon>Colocasia</taxon>
    </lineage>
</organism>
<evidence type="ECO:0000313" key="2">
    <source>
        <dbReference type="Proteomes" id="UP000652761"/>
    </source>
</evidence>
<name>A0A843ULQ9_COLES</name>
<protein>
    <submittedName>
        <fullName evidence="1">Uncharacterized protein</fullName>
    </submittedName>
</protein>
<evidence type="ECO:0000313" key="1">
    <source>
        <dbReference type="EMBL" id="MQL82740.1"/>
    </source>
</evidence>
<dbReference type="AlphaFoldDB" id="A0A843ULQ9"/>
<gene>
    <name evidence="1" type="ORF">Taro_015217</name>
</gene>
<comment type="caution">
    <text evidence="1">The sequence shown here is derived from an EMBL/GenBank/DDBJ whole genome shotgun (WGS) entry which is preliminary data.</text>
</comment>
<proteinExistence type="predicted"/>
<keyword evidence="2" id="KW-1185">Reference proteome</keyword>
<dbReference type="Proteomes" id="UP000652761">
    <property type="component" value="Unassembled WGS sequence"/>
</dbReference>
<sequence length="103" mass="11881">MRSTSTRDGTDLPEHRIDWFVFIYFPITRKSSFLRRLPGTNAYIQALTKSEKKVTYTLKSVTCQQIPKYLSTDATDCCLETERSFDPAVPENRMSRIQPSPSI</sequence>
<dbReference type="EMBL" id="NMUH01000651">
    <property type="protein sequence ID" value="MQL82740.1"/>
    <property type="molecule type" value="Genomic_DNA"/>
</dbReference>
<accession>A0A843ULQ9</accession>
<reference evidence="1" key="1">
    <citation type="submission" date="2017-07" db="EMBL/GenBank/DDBJ databases">
        <title>Taro Niue Genome Assembly and Annotation.</title>
        <authorList>
            <person name="Atibalentja N."/>
            <person name="Keating K."/>
            <person name="Fields C.J."/>
        </authorList>
    </citation>
    <scope>NUCLEOTIDE SEQUENCE</scope>
    <source>
        <strain evidence="1">Niue_2</strain>
        <tissue evidence="1">Leaf</tissue>
    </source>
</reference>